<keyword evidence="2" id="KW-1185">Reference proteome</keyword>
<reference evidence="1 2" key="1">
    <citation type="submission" date="2024-04" db="EMBL/GenBank/DDBJ databases">
        <authorList>
            <person name="Rising A."/>
            <person name="Reimegard J."/>
            <person name="Sonavane S."/>
            <person name="Akerstrom W."/>
            <person name="Nylinder S."/>
            <person name="Hedman E."/>
            <person name="Kallberg Y."/>
        </authorList>
    </citation>
    <scope>NUCLEOTIDE SEQUENCE [LARGE SCALE GENOMIC DNA]</scope>
</reference>
<protein>
    <submittedName>
        <fullName evidence="1">Uncharacterized protein</fullName>
    </submittedName>
</protein>
<accession>A0AAV2B306</accession>
<comment type="caution">
    <text evidence="1">The sequence shown here is derived from an EMBL/GenBank/DDBJ whole genome shotgun (WGS) entry which is preliminary data.</text>
</comment>
<evidence type="ECO:0000313" key="1">
    <source>
        <dbReference type="EMBL" id="CAL1289563.1"/>
    </source>
</evidence>
<dbReference type="Proteomes" id="UP001497382">
    <property type="component" value="Unassembled WGS sequence"/>
</dbReference>
<dbReference type="EMBL" id="CAXIEN010000251">
    <property type="protein sequence ID" value="CAL1289563.1"/>
    <property type="molecule type" value="Genomic_DNA"/>
</dbReference>
<organism evidence="1 2">
    <name type="scientific">Larinioides sclopetarius</name>
    <dbReference type="NCBI Taxonomy" id="280406"/>
    <lineage>
        <taxon>Eukaryota</taxon>
        <taxon>Metazoa</taxon>
        <taxon>Ecdysozoa</taxon>
        <taxon>Arthropoda</taxon>
        <taxon>Chelicerata</taxon>
        <taxon>Arachnida</taxon>
        <taxon>Araneae</taxon>
        <taxon>Araneomorphae</taxon>
        <taxon>Entelegynae</taxon>
        <taxon>Araneoidea</taxon>
        <taxon>Araneidae</taxon>
        <taxon>Larinioides</taxon>
    </lineage>
</organism>
<dbReference type="AlphaFoldDB" id="A0AAV2B306"/>
<gene>
    <name evidence="1" type="ORF">LARSCL_LOCUS16006</name>
</gene>
<evidence type="ECO:0000313" key="2">
    <source>
        <dbReference type="Proteomes" id="UP001497382"/>
    </source>
</evidence>
<proteinExistence type="predicted"/>
<sequence>MNHLLQFLYYERREVYLYLFLYLLSGKVSEKELLFRKCRMVTVWLRTVALLVLVA</sequence>
<name>A0AAV2B306_9ARAC</name>